<dbReference type="AlphaFoldDB" id="A0A7M1T1F5"/>
<evidence type="ECO:0000256" key="26">
    <source>
        <dbReference type="SAM" id="Phobius"/>
    </source>
</evidence>
<name>A0A7M1T1F5_9MICO</name>
<feature type="region of interest" description="Disordered" evidence="25">
    <location>
        <begin position="500"/>
        <end position="561"/>
    </location>
</feature>
<dbReference type="GO" id="GO:0000155">
    <property type="term" value="F:phosphorelay sensor kinase activity"/>
    <property type="evidence" value="ECO:0007669"/>
    <property type="project" value="InterPro"/>
</dbReference>
<evidence type="ECO:0000256" key="6">
    <source>
        <dbReference type="ARBA" id="ARBA00022475"/>
    </source>
</evidence>
<dbReference type="InterPro" id="IPR050980">
    <property type="entry name" value="2C_sensor_his_kinase"/>
</dbReference>
<sequence length="561" mass="60895">MAYTRFGRRAWSRSLRLRVAFFTVVVGTVALALLATVLSDQVRDGLFEQRRDQVLVDAANRAEQAQRRFDGATVSTAQDAQLLANDMVESIQATAADSEGALLLPAPGSTTGAAILPPATDQSLRSVIEEELQAEIADQNFQQWQSIALPGSTDEQVPGIVVGSPVTIPVAGNYQLFMVYSLSAQQAQLDLLQRVLAVGAVTLALLLVVMTWYITRRVLDPVQQAARTAELLADGNLTERMQVRGHDELARLGRSFNEMATSLQDQIERLAALSRMQQRFVSDVSHELRTPLSTVRMAAEVLYRARADLPPIQARSAELLQTQLDRFESLLVDLLEISRFDAGAAVLEVEEADLRTVVERVVGITEPLAAERGSHIVLHMPDEACTADMDTRRVERVLRNLLVNAVEHGEGEPIEVRVGVHATAVAAVVRDHGIGMTVPEAERVFDRFWRADPARTRTLGGTGLGLAIALEDARLHGGTLEAWGRPGDGAAFRLTVPRRAGQEVGTPPLPLGPDPAEEPPVRETDPAGPAALPPLMTPARGELLGPWEGSEMPGQAVEEDR</sequence>
<protein>
    <recommendedName>
        <fullName evidence="22">Sensor histidine kinase MtrB</fullName>
        <ecNumber evidence="5">2.7.13.3</ecNumber>
    </recommendedName>
    <alternativeName>
        <fullName evidence="24">Mycobacterial persistence regulator B</fullName>
    </alternativeName>
    <alternativeName>
        <fullName evidence="23">Signal transduction histidine-protein kinase/phosphatase MprB</fullName>
    </alternativeName>
</protein>
<dbReference type="SMART" id="SM00387">
    <property type="entry name" value="HATPase_c"/>
    <property type="match status" value="1"/>
</dbReference>
<dbReference type="GO" id="GO:0005524">
    <property type="term" value="F:ATP binding"/>
    <property type="evidence" value="ECO:0007669"/>
    <property type="project" value="UniProtKB-KW"/>
</dbReference>
<evidence type="ECO:0000256" key="25">
    <source>
        <dbReference type="SAM" id="MobiDB-lite"/>
    </source>
</evidence>
<dbReference type="EMBL" id="CP063169">
    <property type="protein sequence ID" value="QOR72782.1"/>
    <property type="molecule type" value="Genomic_DNA"/>
</dbReference>
<keyword evidence="20 26" id="KW-0472">Membrane</keyword>
<accession>A0A7M1T1F5</accession>
<keyword evidence="11 29" id="KW-0418">Kinase</keyword>
<evidence type="ECO:0000256" key="1">
    <source>
        <dbReference type="ARBA" id="ARBA00000085"/>
    </source>
</evidence>
<dbReference type="Gene3D" id="3.30.565.10">
    <property type="entry name" value="Histidine kinase-like ATPase, C-terminal domain"/>
    <property type="match status" value="1"/>
</dbReference>
<dbReference type="InterPro" id="IPR047669">
    <property type="entry name" value="MtrAB_MtrB"/>
</dbReference>
<keyword evidence="13" id="KW-0067">ATP-binding</keyword>
<comment type="cofactor">
    <cofactor evidence="2">
        <name>Mn(2+)</name>
        <dbReference type="ChEBI" id="CHEBI:29035"/>
    </cofactor>
</comment>
<dbReference type="GO" id="GO:0004721">
    <property type="term" value="F:phosphoprotein phosphatase activity"/>
    <property type="evidence" value="ECO:0007669"/>
    <property type="project" value="UniProtKB-KW"/>
</dbReference>
<dbReference type="InterPro" id="IPR004358">
    <property type="entry name" value="Sig_transdc_His_kin-like_C"/>
</dbReference>
<evidence type="ECO:0000256" key="24">
    <source>
        <dbReference type="ARBA" id="ARBA00041776"/>
    </source>
</evidence>
<dbReference type="PANTHER" id="PTHR44936:SF9">
    <property type="entry name" value="SENSOR PROTEIN CREC"/>
    <property type="match status" value="1"/>
</dbReference>
<comment type="cofactor">
    <cofactor evidence="3">
        <name>Mg(2+)</name>
        <dbReference type="ChEBI" id="CHEBI:18420"/>
    </cofactor>
</comment>
<keyword evidence="10" id="KW-0547">Nucleotide-binding</keyword>
<dbReference type="KEGG" id="halt:IM660_13765"/>
<reference evidence="29 30" key="1">
    <citation type="submission" date="2020-10" db="EMBL/GenBank/DDBJ databases">
        <title>Haloactinobacterium sp. RN3S43, a bacterium isolated from saline soil.</title>
        <authorList>
            <person name="Sun J.-Q."/>
        </authorList>
    </citation>
    <scope>NUCLEOTIDE SEQUENCE [LARGE SCALE GENOMIC DNA]</scope>
    <source>
        <strain evidence="29 30">RN3S43</strain>
    </source>
</reference>
<evidence type="ECO:0000256" key="11">
    <source>
        <dbReference type="ARBA" id="ARBA00022777"/>
    </source>
</evidence>
<dbReference type="Gene3D" id="6.10.340.10">
    <property type="match status" value="1"/>
</dbReference>
<dbReference type="PROSITE" id="PS50109">
    <property type="entry name" value="HIS_KIN"/>
    <property type="match status" value="1"/>
</dbReference>
<feature type="transmembrane region" description="Helical" evidence="26">
    <location>
        <begin position="191"/>
        <end position="214"/>
    </location>
</feature>
<gene>
    <name evidence="29" type="ORF">IM660_13765</name>
</gene>
<dbReference type="PROSITE" id="PS50885">
    <property type="entry name" value="HAMP"/>
    <property type="match status" value="1"/>
</dbReference>
<evidence type="ECO:0000313" key="30">
    <source>
        <dbReference type="Proteomes" id="UP000593758"/>
    </source>
</evidence>
<dbReference type="InterPro" id="IPR005467">
    <property type="entry name" value="His_kinase_dom"/>
</dbReference>
<keyword evidence="19" id="KW-0843">Virulence</keyword>
<dbReference type="EC" id="2.7.13.3" evidence="5"/>
<dbReference type="FunFam" id="1.10.287.130:FF:000010">
    <property type="entry name" value="Two-component sensor histidine kinase"/>
    <property type="match status" value="1"/>
</dbReference>
<proteinExistence type="predicted"/>
<keyword evidence="15" id="KW-0904">Protein phosphatase</keyword>
<keyword evidence="17" id="KW-0902">Two-component regulatory system</keyword>
<evidence type="ECO:0000256" key="13">
    <source>
        <dbReference type="ARBA" id="ARBA00022840"/>
    </source>
</evidence>
<evidence type="ECO:0000256" key="20">
    <source>
        <dbReference type="ARBA" id="ARBA00023136"/>
    </source>
</evidence>
<keyword evidence="21" id="KW-0464">Manganese</keyword>
<dbReference type="Pfam" id="PF00672">
    <property type="entry name" value="HAMP"/>
    <property type="match status" value="1"/>
</dbReference>
<evidence type="ECO:0000256" key="23">
    <source>
        <dbReference type="ARBA" id="ARBA00040454"/>
    </source>
</evidence>
<evidence type="ECO:0000259" key="27">
    <source>
        <dbReference type="PROSITE" id="PS50109"/>
    </source>
</evidence>
<evidence type="ECO:0000256" key="4">
    <source>
        <dbReference type="ARBA" id="ARBA00004651"/>
    </source>
</evidence>
<evidence type="ECO:0000256" key="7">
    <source>
        <dbReference type="ARBA" id="ARBA00022553"/>
    </source>
</evidence>
<evidence type="ECO:0000256" key="18">
    <source>
        <dbReference type="ARBA" id="ARBA00023016"/>
    </source>
</evidence>
<evidence type="ECO:0000256" key="9">
    <source>
        <dbReference type="ARBA" id="ARBA00022692"/>
    </source>
</evidence>
<dbReference type="SUPFAM" id="SSF47384">
    <property type="entry name" value="Homodimeric domain of signal transducing histidine kinase"/>
    <property type="match status" value="1"/>
</dbReference>
<dbReference type="PRINTS" id="PR00344">
    <property type="entry name" value="BCTRLSENSOR"/>
</dbReference>
<evidence type="ECO:0000256" key="22">
    <source>
        <dbReference type="ARBA" id="ARBA00035305"/>
    </source>
</evidence>
<evidence type="ECO:0000256" key="15">
    <source>
        <dbReference type="ARBA" id="ARBA00022912"/>
    </source>
</evidence>
<dbReference type="Proteomes" id="UP000593758">
    <property type="component" value="Chromosome"/>
</dbReference>
<keyword evidence="7" id="KW-0597">Phosphoprotein</keyword>
<comment type="catalytic activity">
    <reaction evidence="1">
        <text>ATP + protein L-histidine = ADP + protein N-phospho-L-histidine.</text>
        <dbReference type="EC" id="2.7.13.3"/>
    </reaction>
</comment>
<evidence type="ECO:0000256" key="8">
    <source>
        <dbReference type="ARBA" id="ARBA00022679"/>
    </source>
</evidence>
<keyword evidence="8" id="KW-0808">Transferase</keyword>
<feature type="domain" description="HAMP" evidence="28">
    <location>
        <begin position="216"/>
        <end position="268"/>
    </location>
</feature>
<keyword evidence="18" id="KW-0346">Stress response</keyword>
<dbReference type="SMART" id="SM00388">
    <property type="entry name" value="HisKA"/>
    <property type="match status" value="1"/>
</dbReference>
<dbReference type="InterPro" id="IPR036097">
    <property type="entry name" value="HisK_dim/P_sf"/>
</dbReference>
<dbReference type="CDD" id="cd06225">
    <property type="entry name" value="HAMP"/>
    <property type="match status" value="1"/>
</dbReference>
<evidence type="ECO:0000256" key="21">
    <source>
        <dbReference type="ARBA" id="ARBA00023211"/>
    </source>
</evidence>
<evidence type="ECO:0000256" key="14">
    <source>
        <dbReference type="ARBA" id="ARBA00022842"/>
    </source>
</evidence>
<dbReference type="Pfam" id="PF00512">
    <property type="entry name" value="HisKA"/>
    <property type="match status" value="1"/>
</dbReference>
<dbReference type="SMART" id="SM00304">
    <property type="entry name" value="HAMP"/>
    <property type="match status" value="1"/>
</dbReference>
<dbReference type="NCBIfam" id="NF040691">
    <property type="entry name" value="MtrAB_MtrB"/>
    <property type="match status" value="1"/>
</dbReference>
<dbReference type="PANTHER" id="PTHR44936">
    <property type="entry name" value="SENSOR PROTEIN CREC"/>
    <property type="match status" value="1"/>
</dbReference>
<dbReference type="InterPro" id="IPR036890">
    <property type="entry name" value="HATPase_C_sf"/>
</dbReference>
<evidence type="ECO:0000256" key="17">
    <source>
        <dbReference type="ARBA" id="ARBA00023012"/>
    </source>
</evidence>
<keyword evidence="30" id="KW-1185">Reference proteome</keyword>
<keyword evidence="14" id="KW-0460">Magnesium</keyword>
<evidence type="ECO:0000256" key="19">
    <source>
        <dbReference type="ARBA" id="ARBA00023026"/>
    </source>
</evidence>
<dbReference type="GO" id="GO:0005886">
    <property type="term" value="C:plasma membrane"/>
    <property type="evidence" value="ECO:0007669"/>
    <property type="project" value="UniProtKB-SubCell"/>
</dbReference>
<dbReference type="InterPro" id="IPR003661">
    <property type="entry name" value="HisK_dim/P_dom"/>
</dbReference>
<evidence type="ECO:0000256" key="12">
    <source>
        <dbReference type="ARBA" id="ARBA00022801"/>
    </source>
</evidence>
<dbReference type="FunFam" id="3.30.565.10:FF:000013">
    <property type="entry name" value="Two-component sensor histidine kinase"/>
    <property type="match status" value="1"/>
</dbReference>
<feature type="domain" description="Histidine kinase" evidence="27">
    <location>
        <begin position="283"/>
        <end position="500"/>
    </location>
</feature>
<dbReference type="CDD" id="cd00075">
    <property type="entry name" value="HATPase"/>
    <property type="match status" value="1"/>
</dbReference>
<dbReference type="SUPFAM" id="SSF158472">
    <property type="entry name" value="HAMP domain-like"/>
    <property type="match status" value="1"/>
</dbReference>
<evidence type="ECO:0000259" key="28">
    <source>
        <dbReference type="PROSITE" id="PS50885"/>
    </source>
</evidence>
<evidence type="ECO:0000256" key="3">
    <source>
        <dbReference type="ARBA" id="ARBA00001946"/>
    </source>
</evidence>
<evidence type="ECO:0000256" key="10">
    <source>
        <dbReference type="ARBA" id="ARBA00022741"/>
    </source>
</evidence>
<keyword evidence="12" id="KW-0378">Hydrolase</keyword>
<dbReference type="InterPro" id="IPR003594">
    <property type="entry name" value="HATPase_dom"/>
</dbReference>
<dbReference type="Pfam" id="PF02518">
    <property type="entry name" value="HATPase_c"/>
    <property type="match status" value="1"/>
</dbReference>
<dbReference type="SUPFAM" id="SSF55874">
    <property type="entry name" value="ATPase domain of HSP90 chaperone/DNA topoisomerase II/histidine kinase"/>
    <property type="match status" value="1"/>
</dbReference>
<organism evidence="29 30">
    <name type="scientific">Ruania alkalisoli</name>
    <dbReference type="NCBI Taxonomy" id="2779775"/>
    <lineage>
        <taxon>Bacteria</taxon>
        <taxon>Bacillati</taxon>
        <taxon>Actinomycetota</taxon>
        <taxon>Actinomycetes</taxon>
        <taxon>Micrococcales</taxon>
        <taxon>Ruaniaceae</taxon>
        <taxon>Ruania</taxon>
    </lineage>
</organism>
<evidence type="ECO:0000256" key="5">
    <source>
        <dbReference type="ARBA" id="ARBA00012438"/>
    </source>
</evidence>
<evidence type="ECO:0000313" key="29">
    <source>
        <dbReference type="EMBL" id="QOR72782.1"/>
    </source>
</evidence>
<evidence type="ECO:0000256" key="16">
    <source>
        <dbReference type="ARBA" id="ARBA00022989"/>
    </source>
</evidence>
<keyword evidence="6" id="KW-1003">Cell membrane</keyword>
<dbReference type="InterPro" id="IPR003660">
    <property type="entry name" value="HAMP_dom"/>
</dbReference>
<evidence type="ECO:0000256" key="2">
    <source>
        <dbReference type="ARBA" id="ARBA00001936"/>
    </source>
</evidence>
<keyword evidence="16 26" id="KW-1133">Transmembrane helix</keyword>
<keyword evidence="9 26" id="KW-0812">Transmembrane</keyword>
<comment type="subcellular location">
    <subcellularLocation>
        <location evidence="4">Cell membrane</location>
        <topology evidence="4">Multi-pass membrane protein</topology>
    </subcellularLocation>
</comment>
<dbReference type="CDD" id="cd00082">
    <property type="entry name" value="HisKA"/>
    <property type="match status" value="1"/>
</dbReference>
<dbReference type="Gene3D" id="1.10.287.130">
    <property type="match status" value="1"/>
</dbReference>